<keyword evidence="2" id="KW-1185">Reference proteome</keyword>
<evidence type="ECO:0000313" key="1">
    <source>
        <dbReference type="EMBL" id="AWH89445.1"/>
    </source>
</evidence>
<proteinExistence type="predicted"/>
<name>A0A2Y9U0H3_9GAMM</name>
<dbReference type="AlphaFoldDB" id="A0A2Y9U0H3"/>
<dbReference type="Proteomes" id="UP000244908">
    <property type="component" value="Chromosome"/>
</dbReference>
<reference evidence="1 2" key="1">
    <citation type="journal article" date="2019" name="Int. J. Syst. Evol. Microbiol.">
        <title>Limnobaculum parvum gen. nov., sp. nov., isolated from a freshwater lake.</title>
        <authorList>
            <person name="Baek C."/>
            <person name="Shin S.K."/>
            <person name="Yi H."/>
        </authorList>
    </citation>
    <scope>NUCLEOTIDE SEQUENCE [LARGE SCALE GENOMIC DNA]</scope>
    <source>
        <strain evidence="1 2">HYN0051</strain>
    </source>
</reference>
<accession>A0A2Y9U0H3</accession>
<evidence type="ECO:0000313" key="2">
    <source>
        <dbReference type="Proteomes" id="UP000244908"/>
    </source>
</evidence>
<dbReference type="Pfam" id="PF19991">
    <property type="entry name" value="HMA_2"/>
    <property type="match status" value="1"/>
</dbReference>
<dbReference type="OrthoDB" id="9131875at2"/>
<organism evidence="1 2">
    <name type="scientific">Limnobaculum parvum</name>
    <dbReference type="NCBI Taxonomy" id="2172103"/>
    <lineage>
        <taxon>Bacteria</taxon>
        <taxon>Pseudomonadati</taxon>
        <taxon>Pseudomonadota</taxon>
        <taxon>Gammaproteobacteria</taxon>
        <taxon>Enterobacterales</taxon>
        <taxon>Budviciaceae</taxon>
        <taxon>Limnobaculum</taxon>
    </lineage>
</organism>
<sequence>MSSDNFSGLMALRRFVELAHHIPGRIRLRFTNKLVAGLSKSKLAALEELCGKDNCLRSYTLNSATGSLLLEYDAKRLPPTLLEQLFGNDDRIAEQALTEILPMITPPESK</sequence>
<protein>
    <submittedName>
        <fullName evidence="1">Uncharacterized protein</fullName>
    </submittedName>
</protein>
<gene>
    <name evidence="1" type="ORF">HYN51_13320</name>
</gene>
<dbReference type="EMBL" id="CP029185">
    <property type="protein sequence ID" value="AWH89445.1"/>
    <property type="molecule type" value="Genomic_DNA"/>
</dbReference>
<dbReference type="RefSeq" id="WP_108901489.1">
    <property type="nucleotide sequence ID" value="NZ_CP029185.2"/>
</dbReference>
<dbReference type="KEGG" id="lpv:HYN51_13320"/>